<dbReference type="OrthoDB" id="1638493at2759"/>
<reference evidence="2 3" key="1">
    <citation type="submission" date="2014-04" db="EMBL/GenBank/DDBJ databases">
        <authorList>
            <consortium name="DOE Joint Genome Institute"/>
            <person name="Kuo A."/>
            <person name="Martino E."/>
            <person name="Perotto S."/>
            <person name="Kohler A."/>
            <person name="Nagy L.G."/>
            <person name="Floudas D."/>
            <person name="Copeland A."/>
            <person name="Barry K.W."/>
            <person name="Cichocki N."/>
            <person name="Veneault-Fourrey C."/>
            <person name="LaButti K."/>
            <person name="Lindquist E.A."/>
            <person name="Lipzen A."/>
            <person name="Lundell T."/>
            <person name="Morin E."/>
            <person name="Murat C."/>
            <person name="Sun H."/>
            <person name="Tunlid A."/>
            <person name="Henrissat B."/>
            <person name="Grigoriev I.V."/>
            <person name="Hibbett D.S."/>
            <person name="Martin F."/>
            <person name="Nordberg H.P."/>
            <person name="Cantor M.N."/>
            <person name="Hua S.X."/>
        </authorList>
    </citation>
    <scope>NUCLEOTIDE SEQUENCE [LARGE SCALE GENOMIC DNA]</scope>
    <source>
        <strain evidence="2 3">Zn</strain>
    </source>
</reference>
<reference evidence="3" key="2">
    <citation type="submission" date="2015-01" db="EMBL/GenBank/DDBJ databases">
        <title>Evolutionary Origins and Diversification of the Mycorrhizal Mutualists.</title>
        <authorList>
            <consortium name="DOE Joint Genome Institute"/>
            <consortium name="Mycorrhizal Genomics Consortium"/>
            <person name="Kohler A."/>
            <person name="Kuo A."/>
            <person name="Nagy L.G."/>
            <person name="Floudas D."/>
            <person name="Copeland A."/>
            <person name="Barry K.W."/>
            <person name="Cichocki N."/>
            <person name="Veneault-Fourrey C."/>
            <person name="LaButti K."/>
            <person name="Lindquist E.A."/>
            <person name="Lipzen A."/>
            <person name="Lundell T."/>
            <person name="Morin E."/>
            <person name="Murat C."/>
            <person name="Riley R."/>
            <person name="Ohm R."/>
            <person name="Sun H."/>
            <person name="Tunlid A."/>
            <person name="Henrissat B."/>
            <person name="Grigoriev I.V."/>
            <person name="Hibbett D.S."/>
            <person name="Martin F."/>
        </authorList>
    </citation>
    <scope>NUCLEOTIDE SEQUENCE [LARGE SCALE GENOMIC DNA]</scope>
    <source>
        <strain evidence="3">Zn</strain>
    </source>
</reference>
<dbReference type="EMBL" id="KN832879">
    <property type="protein sequence ID" value="KIM99023.1"/>
    <property type="molecule type" value="Genomic_DNA"/>
</dbReference>
<dbReference type="STRING" id="913774.A0A0C3CIZ1"/>
<keyword evidence="3" id="KW-1185">Reference proteome</keyword>
<dbReference type="AlphaFoldDB" id="A0A0C3CIZ1"/>
<name>A0A0C3CIZ1_OIDMZ</name>
<evidence type="ECO:0000313" key="3">
    <source>
        <dbReference type="Proteomes" id="UP000054321"/>
    </source>
</evidence>
<evidence type="ECO:0000313" key="2">
    <source>
        <dbReference type="EMBL" id="KIM99023.1"/>
    </source>
</evidence>
<accession>A0A0C3CIZ1</accession>
<sequence>MELIIKMVQYGKVADRWSGIYPRVRWRHNSINRRFLRPHEQERLRGAIYRYWTYNTIFHDQLFIHYDPDLPRSRDDPRLRLLRTYSTIELVQLTEFIDKMQQIVQVDLYPSNSMIRSQYLHPVPPKALANMGWGDGEAHKCLVLDLMKYSPSDFLYLYENTTTKAQRLEYFFMQGKDFMDAPATLRDSIAIVNLQRKTGLEIDTTIFDEDIEFGVVDYPDDARASDCEGHSWANDRCVTGREPQPGRTVWDDSESEDEF</sequence>
<proteinExistence type="predicted"/>
<organism evidence="2 3">
    <name type="scientific">Oidiodendron maius (strain Zn)</name>
    <dbReference type="NCBI Taxonomy" id="913774"/>
    <lineage>
        <taxon>Eukaryota</taxon>
        <taxon>Fungi</taxon>
        <taxon>Dikarya</taxon>
        <taxon>Ascomycota</taxon>
        <taxon>Pezizomycotina</taxon>
        <taxon>Leotiomycetes</taxon>
        <taxon>Leotiomycetes incertae sedis</taxon>
        <taxon>Myxotrichaceae</taxon>
        <taxon>Oidiodendron</taxon>
    </lineage>
</organism>
<protein>
    <submittedName>
        <fullName evidence="2">Uncharacterized protein</fullName>
    </submittedName>
</protein>
<feature type="region of interest" description="Disordered" evidence="1">
    <location>
        <begin position="238"/>
        <end position="259"/>
    </location>
</feature>
<gene>
    <name evidence="2" type="ORF">OIDMADRAFT_19957</name>
</gene>
<dbReference type="HOGENOM" id="CLU_1073997_0_0_1"/>
<dbReference type="InParanoid" id="A0A0C3CIZ1"/>
<evidence type="ECO:0000256" key="1">
    <source>
        <dbReference type="SAM" id="MobiDB-lite"/>
    </source>
</evidence>
<dbReference type="Proteomes" id="UP000054321">
    <property type="component" value="Unassembled WGS sequence"/>
</dbReference>